<keyword evidence="3 4" id="KW-0808">Transferase</keyword>
<protein>
    <recommendedName>
        <fullName evidence="4">Methyltransferase</fullName>
        <ecNumber evidence="4">2.1.1.-</ecNumber>
    </recommendedName>
</protein>
<reference evidence="5 6" key="1">
    <citation type="submission" date="2019-08" db="EMBL/GenBank/DDBJ databases">
        <title>Hyperibacter terrae gen. nov., sp. nov. and Hyperibacter viscosus sp. nov., two new members in the family Rhodospirillaceae isolated from the rhizosphere of Hypericum perforatum.</title>
        <authorList>
            <person name="Noviana Z."/>
        </authorList>
    </citation>
    <scope>NUCLEOTIDE SEQUENCE [LARGE SCALE GENOMIC DNA]</scope>
    <source>
        <strain evidence="5 6">R5959</strain>
    </source>
</reference>
<dbReference type="OrthoDB" id="5713681at2"/>
<dbReference type="GO" id="GO:0032259">
    <property type="term" value="P:methylation"/>
    <property type="evidence" value="ECO:0007669"/>
    <property type="project" value="UniProtKB-KW"/>
</dbReference>
<name>A0A5J6MXN5_9PROT</name>
<sequence length="508" mass="55689">MSRDQQGRRRERRAAGGLKQLPWRRYRNLYKPIEVLRPEQLEKIHEASLRILEEIGIEFLDAEALSLLKAAGADVDMGTQRVKFDRGLVLESIAKVPREVTLHARNPERNLTFGGDHVNFGSVASAPNVNDLDRGRRPGNFQDYCDLLKLVQTYNIVQFTGGYPVEPADRPPATRHLDAHLAAITLTDKLWHPYSLGRHRIADAIEMICIARGITKEQLKREPSLFSIVNSNSPLRLDGPMLQGLMEMARHGQPVVLTPFTLSGAMAPVTIAGALAQQNAEALAGITLIQIVAPGVPAMYGGFTSNVDMKSGAPAFGTPEYARAAMAGGQLARRYGFPYRSSNACAANAVDAQAAYESEMSIWGAVMGGVNMMLHGAGWMEGGLVASFEKFILDVEMLQMMGEFLQPLEVTDDTLGLEAMTDVGPGGHFFGTAHTMARYETAFYSPILSDWRNYESWRLAGAQTAEQRANAIWKQALAEFQPPPLDPAIVEALEAFVAKRKEEGGVPV</sequence>
<evidence type="ECO:0000256" key="3">
    <source>
        <dbReference type="ARBA" id="ARBA00022679"/>
    </source>
</evidence>
<evidence type="ECO:0000256" key="2">
    <source>
        <dbReference type="ARBA" id="ARBA00022603"/>
    </source>
</evidence>
<accession>A0A5J6MXN5</accession>
<dbReference type="EMBL" id="CP042582">
    <property type="protein sequence ID" value="QEX21703.1"/>
    <property type="molecule type" value="Genomic_DNA"/>
</dbReference>
<dbReference type="RefSeq" id="WP_151116433.1">
    <property type="nucleotide sequence ID" value="NZ_CP042582.1"/>
</dbReference>
<organism evidence="5 6">
    <name type="scientific">Hypericibacter adhaerens</name>
    <dbReference type="NCBI Taxonomy" id="2602016"/>
    <lineage>
        <taxon>Bacteria</taxon>
        <taxon>Pseudomonadati</taxon>
        <taxon>Pseudomonadota</taxon>
        <taxon>Alphaproteobacteria</taxon>
        <taxon>Rhodospirillales</taxon>
        <taxon>Dongiaceae</taxon>
        <taxon>Hypericibacter</taxon>
    </lineage>
</organism>
<evidence type="ECO:0000256" key="1">
    <source>
        <dbReference type="ARBA" id="ARBA00007137"/>
    </source>
</evidence>
<comment type="similarity">
    <text evidence="1 4">Belongs to the trimethylamine methyltransferase family.</text>
</comment>
<evidence type="ECO:0000256" key="4">
    <source>
        <dbReference type="PIRNR" id="PIRNR037567"/>
    </source>
</evidence>
<evidence type="ECO:0000313" key="6">
    <source>
        <dbReference type="Proteomes" id="UP000325797"/>
    </source>
</evidence>
<keyword evidence="6" id="KW-1185">Reference proteome</keyword>
<dbReference type="KEGG" id="hadh:FRZ61_16320"/>
<keyword evidence="2 5" id="KW-0489">Methyltransferase</keyword>
<dbReference type="GO" id="GO:0015948">
    <property type="term" value="P:methanogenesis"/>
    <property type="evidence" value="ECO:0007669"/>
    <property type="project" value="UniProtKB-UniRule"/>
</dbReference>
<dbReference type="InterPro" id="IPR038601">
    <property type="entry name" value="MttB-like_sf"/>
</dbReference>
<proteinExistence type="inferred from homology"/>
<dbReference type="EC" id="2.1.1.-" evidence="4"/>
<dbReference type="InterPro" id="IPR010426">
    <property type="entry name" value="MTTB_MeTrfase"/>
</dbReference>
<dbReference type="Pfam" id="PF06253">
    <property type="entry name" value="MTTB"/>
    <property type="match status" value="1"/>
</dbReference>
<gene>
    <name evidence="5" type="ORF">FRZ61_16320</name>
</gene>
<evidence type="ECO:0000313" key="5">
    <source>
        <dbReference type="EMBL" id="QEX21703.1"/>
    </source>
</evidence>
<dbReference type="Gene3D" id="3.20.20.480">
    <property type="entry name" value="Trimethylamine methyltransferase-like"/>
    <property type="match status" value="1"/>
</dbReference>
<dbReference type="Proteomes" id="UP000325797">
    <property type="component" value="Chromosome"/>
</dbReference>
<dbReference type="GO" id="GO:0008168">
    <property type="term" value="F:methyltransferase activity"/>
    <property type="evidence" value="ECO:0007669"/>
    <property type="project" value="UniProtKB-KW"/>
</dbReference>
<dbReference type="AlphaFoldDB" id="A0A5J6MXN5"/>
<dbReference type="PIRSF" id="PIRSF037567">
    <property type="entry name" value="MTTB_MeTrfase"/>
    <property type="match status" value="1"/>
</dbReference>